<dbReference type="KEGG" id="hiw:NTHI477_00971"/>
<evidence type="ECO:0000256" key="1">
    <source>
        <dbReference type="SAM" id="Phobius"/>
    </source>
</evidence>
<proteinExistence type="predicted"/>
<dbReference type="EMBL" id="MZKM01000002">
    <property type="protein sequence ID" value="PRL93138.1"/>
    <property type="molecule type" value="Genomic_DNA"/>
</dbReference>
<reference evidence="3" key="2">
    <citation type="submission" date="2018-08" db="EMBL/GenBank/DDBJ databases">
        <title>Antagonistic pleiotropy in the bifunctional surface protein FadL/P1 during adaptation of Haemophilus influenzae to chronic lung infection associated with COPD.</title>
        <authorList>
            <person name="Moleres J."/>
            <person name="Ehrlich R."/>
        </authorList>
    </citation>
    <scope>NUCLEOTIDE SEQUENCE [LARGE SCALE GENOMIC DNA]</scope>
    <source>
        <strain evidence="3">P668-6062</strain>
    </source>
</reference>
<dbReference type="EMBL" id="QVJI01000001">
    <property type="protein sequence ID" value="RFN65410.1"/>
    <property type="molecule type" value="Genomic_DNA"/>
</dbReference>
<dbReference type="Pfam" id="PF16951">
    <property type="entry name" value="MaAIMP_sms"/>
    <property type="match status" value="1"/>
</dbReference>
<keyword evidence="1" id="KW-0472">Membrane</keyword>
<name>A0A2S9S5N1_HAEIF</name>
<keyword evidence="1" id="KW-0812">Transmembrane</keyword>
<dbReference type="KEGG" id="hih:NF38_01265"/>
<feature type="transmembrane region" description="Helical" evidence="1">
    <location>
        <begin position="6"/>
        <end position="25"/>
    </location>
</feature>
<dbReference type="RefSeq" id="WP_005689027.1">
    <property type="nucleotide sequence ID" value="NZ_AP018764.1"/>
</dbReference>
<dbReference type="GeneID" id="93219774"/>
<protein>
    <submittedName>
        <fullName evidence="3">Methionine/alanine import family NSS transporter small subunit</fullName>
    </submittedName>
</protein>
<evidence type="ECO:0000313" key="4">
    <source>
        <dbReference type="Proteomes" id="UP000238666"/>
    </source>
</evidence>
<dbReference type="NCBIfam" id="NF033493">
    <property type="entry name" value="MetS_like_NSS"/>
    <property type="match status" value="1"/>
</dbReference>
<gene>
    <name evidence="2" type="ORF">BV022_00200</name>
    <name evidence="3" type="ORF">CH627_01090</name>
</gene>
<keyword evidence="1" id="KW-1133">Transmembrane helix</keyword>
<evidence type="ECO:0000313" key="2">
    <source>
        <dbReference type="EMBL" id="PRL93138.1"/>
    </source>
</evidence>
<accession>A0A2S9S5N1</accession>
<sequence>MTTGAIIMMIIALTLLWGGLIYASLRLPKEN</sequence>
<evidence type="ECO:0000313" key="3">
    <source>
        <dbReference type="EMBL" id="RFN65410.1"/>
    </source>
</evidence>
<dbReference type="KEGG" id="hix:NTHI723_00927"/>
<dbReference type="AlphaFoldDB" id="A0A2S9S5N1"/>
<reference evidence="2 4" key="1">
    <citation type="submission" date="2017-02" db="EMBL/GenBank/DDBJ databases">
        <title>Haemophilus influenzae in COPD genome sequencing project.</title>
        <authorList>
            <person name="Murphy T.F."/>
            <person name="Kong Y."/>
            <person name="Nadendla S."/>
            <person name="Tettelin H."/>
            <person name="Pettigrew M."/>
        </authorList>
    </citation>
    <scope>NUCLEOTIDE SEQUENCE [LARGE SCALE GENOMIC DNA]</scope>
    <source>
        <strain evidence="2 4">19P94H1</strain>
    </source>
</reference>
<organism evidence="3">
    <name type="scientific">Haemophilus influenzae</name>
    <dbReference type="NCBI Taxonomy" id="727"/>
    <lineage>
        <taxon>Bacteria</taxon>
        <taxon>Pseudomonadati</taxon>
        <taxon>Pseudomonadota</taxon>
        <taxon>Gammaproteobacteria</taxon>
        <taxon>Pasteurellales</taxon>
        <taxon>Pasteurellaceae</taxon>
        <taxon>Haemophilus</taxon>
    </lineage>
</organism>
<comment type="caution">
    <text evidence="3">The sequence shown here is derived from an EMBL/GenBank/DDBJ whole genome shotgun (WGS) entry which is preliminary data.</text>
</comment>
<dbReference type="InterPro" id="IPR031596">
    <property type="entry name" value="MaAIMP_sms"/>
</dbReference>